<feature type="region of interest" description="Disordered" evidence="2">
    <location>
        <begin position="85"/>
        <end position="105"/>
    </location>
</feature>
<keyword evidence="1" id="KW-0051">Antiviral defense</keyword>
<dbReference type="AlphaFoldDB" id="F2J612"/>
<dbReference type="InterPro" id="IPR010147">
    <property type="entry name" value="CRISPR-assoc_prot_CasD"/>
</dbReference>
<reference evidence="3 4" key="1">
    <citation type="journal article" date="2011" name="J. Bacteriol.">
        <title>Complete genome sequence of Polymorphum gilvum SL003B-26A1T, a crude oil-degrading bacterium from oil-polluted saline soil.</title>
        <authorList>
            <person name="Li S.G."/>
            <person name="Tang Y.Q."/>
            <person name="Nie Y."/>
            <person name="Cai M."/>
            <person name="Wu X.L."/>
        </authorList>
    </citation>
    <scope>NUCLEOTIDE SEQUENCE [LARGE SCALE GENOMIC DNA]</scope>
    <source>
        <strain evidence="4">LMG 25793 / CGMCC 1.9160 / SL003B-26A1</strain>
    </source>
</reference>
<keyword evidence="4" id="KW-1185">Reference proteome</keyword>
<dbReference type="OrthoDB" id="5704083at2"/>
<dbReference type="CDD" id="cd09645">
    <property type="entry name" value="Cas5_I-E"/>
    <property type="match status" value="1"/>
</dbReference>
<feature type="compositionally biased region" description="Basic and acidic residues" evidence="2">
    <location>
        <begin position="85"/>
        <end position="99"/>
    </location>
</feature>
<dbReference type="GO" id="GO:0043571">
    <property type="term" value="P:maintenance of CRISPR repeat elements"/>
    <property type="evidence" value="ECO:0007669"/>
    <property type="project" value="InterPro"/>
</dbReference>
<dbReference type="EMBL" id="CP002568">
    <property type="protein sequence ID" value="ADZ71266.1"/>
    <property type="molecule type" value="Genomic_DNA"/>
</dbReference>
<dbReference type="KEGG" id="pgv:SL003B_2843"/>
<dbReference type="eggNOG" id="ENOG502ZA2W">
    <property type="taxonomic scope" value="Bacteria"/>
</dbReference>
<accession>F2J612</accession>
<dbReference type="Gene3D" id="3.30.70.2660">
    <property type="match status" value="1"/>
</dbReference>
<sequence>MPHFLLLRLEAPLVAFGDIMVDAKGPVSDLPSASMLTGLLGNALGYRREERTRLQRLQDRIVHAARLDRSGRRFTEFQTARLGKDDQGWTTRGRPEGRAGGDGSYEGPHLRYREHDCDVSALVALCLRPHDEAPDLEDLAVALQQPARPLFIGRKPCLPSSQIFAGITEAPDHLAALTSVGLASARTRAPRRILVDLPRCATPPDGFRTVHCSDSRDWIAGVHTGDSLRWHGLVPLERFASETPQ</sequence>
<dbReference type="GO" id="GO:0051607">
    <property type="term" value="P:defense response to virus"/>
    <property type="evidence" value="ECO:0007669"/>
    <property type="project" value="UniProtKB-KW"/>
</dbReference>
<proteinExistence type="predicted"/>
<name>F2J612_POLGS</name>
<dbReference type="PATRIC" id="fig|991905.3.peg.2917"/>
<dbReference type="NCBIfam" id="TIGR02593">
    <property type="entry name" value="CRISPR_cas5"/>
    <property type="match status" value="1"/>
</dbReference>
<dbReference type="Proteomes" id="UP000008130">
    <property type="component" value="Chromosome"/>
</dbReference>
<dbReference type="GO" id="GO:0003723">
    <property type="term" value="F:RNA binding"/>
    <property type="evidence" value="ECO:0007669"/>
    <property type="project" value="InterPro"/>
</dbReference>
<dbReference type="Pfam" id="PF09704">
    <property type="entry name" value="Cas_Cas5d"/>
    <property type="match status" value="1"/>
</dbReference>
<evidence type="ECO:0000313" key="4">
    <source>
        <dbReference type="Proteomes" id="UP000008130"/>
    </source>
</evidence>
<organism evidence="3 4">
    <name type="scientific">Polymorphum gilvum (strain LMG 25793 / CGMCC 1.9160 / SL003B-26A1)</name>
    <dbReference type="NCBI Taxonomy" id="991905"/>
    <lineage>
        <taxon>Bacteria</taxon>
        <taxon>Pseudomonadati</taxon>
        <taxon>Pseudomonadota</taxon>
        <taxon>Alphaproteobacteria</taxon>
        <taxon>Rhodobacterales</taxon>
        <taxon>Paracoccaceae</taxon>
        <taxon>Polymorphum</taxon>
    </lineage>
</organism>
<dbReference type="InterPro" id="IPR021124">
    <property type="entry name" value="CRISPR-assoc_prot_Cas5"/>
</dbReference>
<dbReference type="NCBIfam" id="TIGR01868">
    <property type="entry name" value="casD_Cas5e"/>
    <property type="match status" value="1"/>
</dbReference>
<dbReference type="STRING" id="991905.SL003B_2843"/>
<dbReference type="RefSeq" id="WP_013653579.1">
    <property type="nucleotide sequence ID" value="NC_015259.1"/>
</dbReference>
<gene>
    <name evidence="3" type="ordered locus">SL003B_2843</name>
</gene>
<dbReference type="HOGENOM" id="CLU_1102141_0_0_5"/>
<evidence type="ECO:0000256" key="2">
    <source>
        <dbReference type="SAM" id="MobiDB-lite"/>
    </source>
</evidence>
<evidence type="ECO:0000313" key="3">
    <source>
        <dbReference type="EMBL" id="ADZ71266.1"/>
    </source>
</evidence>
<protein>
    <submittedName>
        <fullName evidence="3">CRISPR-associated protein Cas5 family</fullName>
    </submittedName>
</protein>
<dbReference type="InterPro" id="IPR013422">
    <property type="entry name" value="CRISPR-assoc_prot_Cas5_N"/>
</dbReference>
<evidence type="ECO:0000256" key="1">
    <source>
        <dbReference type="ARBA" id="ARBA00023118"/>
    </source>
</evidence>